<dbReference type="InterPro" id="IPR011006">
    <property type="entry name" value="CheY-like_superfamily"/>
</dbReference>
<dbReference type="SMART" id="SM00448">
    <property type="entry name" value="REC"/>
    <property type="match status" value="1"/>
</dbReference>
<dbReference type="Pfam" id="PF00072">
    <property type="entry name" value="Response_reg"/>
    <property type="match status" value="1"/>
</dbReference>
<gene>
    <name evidence="7" type="ORF">P4I72_34195</name>
</gene>
<dbReference type="SMART" id="SM00342">
    <property type="entry name" value="HTH_ARAC"/>
    <property type="match status" value="1"/>
</dbReference>
<dbReference type="RefSeq" id="WP_326076308.1">
    <property type="nucleotide sequence ID" value="NZ_JARLKY010000113.1"/>
</dbReference>
<evidence type="ECO:0000259" key="5">
    <source>
        <dbReference type="PROSITE" id="PS01124"/>
    </source>
</evidence>
<evidence type="ECO:0000313" key="7">
    <source>
        <dbReference type="EMBL" id="MEC0232161.1"/>
    </source>
</evidence>
<dbReference type="Gene3D" id="3.40.50.2300">
    <property type="match status" value="1"/>
</dbReference>
<feature type="modified residue" description="4-aspartylphosphate" evidence="4">
    <location>
        <position position="55"/>
    </location>
</feature>
<keyword evidence="2" id="KW-0238">DNA-binding</keyword>
<keyword evidence="3" id="KW-0804">Transcription</keyword>
<protein>
    <submittedName>
        <fullName evidence="7">Response regulator</fullName>
    </submittedName>
</protein>
<dbReference type="SUPFAM" id="SSF52172">
    <property type="entry name" value="CheY-like"/>
    <property type="match status" value="1"/>
</dbReference>
<evidence type="ECO:0000256" key="3">
    <source>
        <dbReference type="ARBA" id="ARBA00023163"/>
    </source>
</evidence>
<evidence type="ECO:0000313" key="8">
    <source>
        <dbReference type="Proteomes" id="UP001338137"/>
    </source>
</evidence>
<accession>A0ABU6GD72</accession>
<dbReference type="Gene3D" id="1.10.10.60">
    <property type="entry name" value="Homeodomain-like"/>
    <property type="match status" value="2"/>
</dbReference>
<feature type="domain" description="HTH araC/xylS-type" evidence="5">
    <location>
        <begin position="414"/>
        <end position="512"/>
    </location>
</feature>
<dbReference type="Pfam" id="PF12833">
    <property type="entry name" value="HTH_18"/>
    <property type="match status" value="1"/>
</dbReference>
<reference evidence="7 8" key="1">
    <citation type="submission" date="2023-03" db="EMBL/GenBank/DDBJ databases">
        <title>Bacillus Genome Sequencing.</title>
        <authorList>
            <person name="Dunlap C."/>
        </authorList>
    </citation>
    <scope>NUCLEOTIDE SEQUENCE [LARGE SCALE GENOMIC DNA]</scope>
    <source>
        <strain evidence="7 8">BD-533</strain>
    </source>
</reference>
<feature type="domain" description="Response regulatory" evidence="6">
    <location>
        <begin position="3"/>
        <end position="120"/>
    </location>
</feature>
<proteinExistence type="predicted"/>
<dbReference type="InterPro" id="IPR018060">
    <property type="entry name" value="HTH_AraC"/>
</dbReference>
<dbReference type="Proteomes" id="UP001338137">
    <property type="component" value="Unassembled WGS sequence"/>
</dbReference>
<comment type="caution">
    <text evidence="7">The sequence shown here is derived from an EMBL/GenBank/DDBJ whole genome shotgun (WGS) entry which is preliminary data.</text>
</comment>
<dbReference type="PROSITE" id="PS01124">
    <property type="entry name" value="HTH_ARAC_FAMILY_2"/>
    <property type="match status" value="1"/>
</dbReference>
<dbReference type="InterPro" id="IPR001789">
    <property type="entry name" value="Sig_transdc_resp-reg_receiver"/>
</dbReference>
<keyword evidence="4" id="KW-0597">Phosphoprotein</keyword>
<dbReference type="CDD" id="cd17536">
    <property type="entry name" value="REC_YesN-like"/>
    <property type="match status" value="1"/>
</dbReference>
<dbReference type="InterPro" id="IPR009057">
    <property type="entry name" value="Homeodomain-like_sf"/>
</dbReference>
<keyword evidence="1" id="KW-0805">Transcription regulation</keyword>
<dbReference type="PANTHER" id="PTHR43280:SF2">
    <property type="entry name" value="HTH-TYPE TRANSCRIPTIONAL REGULATOR EXSA"/>
    <property type="match status" value="1"/>
</dbReference>
<evidence type="ECO:0000256" key="4">
    <source>
        <dbReference type="PROSITE-ProRule" id="PRU00169"/>
    </source>
</evidence>
<keyword evidence="8" id="KW-1185">Reference proteome</keyword>
<organism evidence="7 8">
    <name type="scientific">Paenibacillus alba</name>
    <dbReference type="NCBI Taxonomy" id="1197127"/>
    <lineage>
        <taxon>Bacteria</taxon>
        <taxon>Bacillati</taxon>
        <taxon>Bacillota</taxon>
        <taxon>Bacilli</taxon>
        <taxon>Bacillales</taxon>
        <taxon>Paenibacillaceae</taxon>
        <taxon>Paenibacillus</taxon>
    </lineage>
</organism>
<dbReference type="EMBL" id="JARLKY010000113">
    <property type="protein sequence ID" value="MEC0232161.1"/>
    <property type="molecule type" value="Genomic_DNA"/>
</dbReference>
<evidence type="ECO:0000256" key="2">
    <source>
        <dbReference type="ARBA" id="ARBA00023125"/>
    </source>
</evidence>
<name>A0ABU6GD72_9BACL</name>
<evidence type="ECO:0000259" key="6">
    <source>
        <dbReference type="PROSITE" id="PS50110"/>
    </source>
</evidence>
<sequence length="513" mass="58151">MLNAMIVEDNAIYRYAIKSIIRWEDYGFQIVSEALNGVHALDLLQHQHVDLIVTDISMPEMNGIDLIQQVKQQDASIKIVALSSFDDFRFVKEALKLGAEDYLLKHDLEPDTLQQLLQQMNVKILQDHEQRKQANIREANLQEMRCILGRKLLLGELKTAQEIEDQASAVRFPKASGPSVVMIIDGLFNPIAPIPSSEMLNEQITVTIPISNQRTVMVTAFPHEKSERKCTEEAFRQVSAMVNRFKEEGSLTVGISLLGYGLKDWPTLYKQAERALEQSIYEGLGQIYTYAAKNAQGAEPERDSLSIQKLAAAMRSGFVADAEAQTELFFQSLNQGKPPLAELKRLFVELTGLITTIAWERGTLSEKVELACRQINHMIETLPSLPLIKQKILALSKEVVSSPLENPMLRKEIQAAIAYIELHYAEDITVAQLADVLHLSSNYLSNLFKMETGMRFVEYVNRCRIRKAKLLLRDVSLKVYEVAEKTGFQETSYFCKVFKELEGKTVKEYRSDC</sequence>
<dbReference type="SUPFAM" id="SSF46689">
    <property type="entry name" value="Homeodomain-like"/>
    <property type="match status" value="2"/>
</dbReference>
<dbReference type="PANTHER" id="PTHR43280">
    <property type="entry name" value="ARAC-FAMILY TRANSCRIPTIONAL REGULATOR"/>
    <property type="match status" value="1"/>
</dbReference>
<evidence type="ECO:0000256" key="1">
    <source>
        <dbReference type="ARBA" id="ARBA00023015"/>
    </source>
</evidence>
<dbReference type="PROSITE" id="PS50110">
    <property type="entry name" value="RESPONSE_REGULATORY"/>
    <property type="match status" value="1"/>
</dbReference>